<evidence type="ECO:0000313" key="1">
    <source>
        <dbReference type="EMBL" id="GME80501.1"/>
    </source>
</evidence>
<comment type="caution">
    <text evidence="1">The sequence shown here is derived from an EMBL/GenBank/DDBJ whole genome shotgun (WGS) entry which is preliminary data.</text>
</comment>
<evidence type="ECO:0000313" key="2">
    <source>
        <dbReference type="Proteomes" id="UP001165064"/>
    </source>
</evidence>
<accession>A0ACB5T3V1</accession>
<proteinExistence type="predicted"/>
<dbReference type="Proteomes" id="UP001165064">
    <property type="component" value="Unassembled WGS sequence"/>
</dbReference>
<sequence length="378" mass="41228">MPRRSRGRPRGSGRGRGRPSSLFSGHKLQPEIIASQIQNFYKSLTSSLSVTVNGSTLTYDKLKPLFADETAESDLDFETFKQLVSAKLQSSSSPLEETEDAQGDATAKKVELLDESGKLPEGTSLFVAVFPVGKSRAASQIGSPILVLGQITDKSILLLHSGSEELCKDEISKSSVLEQFPEREIRTLPFSKPTSISTTDNNDQDKPNEKSTESQNAQDPQNTQNLPQNSQAPENPEAVQAPENPEGSEKPEGLEKPDSTEDQQTSQEESSKPPTTQDPENPQEFKALSTFDLYNVLQEFLSFAQAEGVYSMSADQFYDAICPRFESAVSSSDKKSGVMKLVKLLLAASNANFADISKDPIFGEVRGLLEFYGDLADA</sequence>
<organism evidence="1 2">
    <name type="scientific">Ambrosiozyma monospora</name>
    <name type="common">Yeast</name>
    <name type="synonym">Endomycopsis monosporus</name>
    <dbReference type="NCBI Taxonomy" id="43982"/>
    <lineage>
        <taxon>Eukaryota</taxon>
        <taxon>Fungi</taxon>
        <taxon>Dikarya</taxon>
        <taxon>Ascomycota</taxon>
        <taxon>Saccharomycotina</taxon>
        <taxon>Pichiomycetes</taxon>
        <taxon>Pichiales</taxon>
        <taxon>Pichiaceae</taxon>
        <taxon>Ambrosiozyma</taxon>
    </lineage>
</organism>
<dbReference type="EMBL" id="BSXS01003094">
    <property type="protein sequence ID" value="GME80501.1"/>
    <property type="molecule type" value="Genomic_DNA"/>
</dbReference>
<keyword evidence="2" id="KW-1185">Reference proteome</keyword>
<protein>
    <submittedName>
        <fullName evidence="1">Unnamed protein product</fullName>
    </submittedName>
</protein>
<reference evidence="1" key="1">
    <citation type="submission" date="2023-04" db="EMBL/GenBank/DDBJ databases">
        <title>Ambrosiozyma monospora NBRC 10751.</title>
        <authorList>
            <person name="Ichikawa N."/>
            <person name="Sato H."/>
            <person name="Tonouchi N."/>
        </authorList>
    </citation>
    <scope>NUCLEOTIDE SEQUENCE</scope>
    <source>
        <strain evidence="1">NBRC 10751</strain>
    </source>
</reference>
<gene>
    <name evidence="1" type="ORF">Amon02_000448400</name>
</gene>
<name>A0ACB5T3V1_AMBMO</name>